<evidence type="ECO:0000313" key="5">
    <source>
        <dbReference type="EMBL" id="EXJ78870.1"/>
    </source>
</evidence>
<protein>
    <submittedName>
        <fullName evidence="5">Uncharacterized protein</fullName>
    </submittedName>
</protein>
<dbReference type="AlphaFoldDB" id="W9XNJ0"/>
<evidence type="ECO:0000256" key="1">
    <source>
        <dbReference type="SAM" id="MobiDB-lite"/>
    </source>
</evidence>
<evidence type="ECO:0000313" key="6">
    <source>
        <dbReference type="Proteomes" id="UP000019484"/>
    </source>
</evidence>
<feature type="compositionally biased region" description="Basic and acidic residues" evidence="1">
    <location>
        <begin position="1"/>
        <end position="10"/>
    </location>
</feature>
<dbReference type="STRING" id="1182541.W9XNJ0"/>
<feature type="region of interest" description="Disordered" evidence="1">
    <location>
        <begin position="1"/>
        <end position="93"/>
    </location>
</feature>
<feature type="transmembrane region" description="Helical" evidence="2">
    <location>
        <begin position="773"/>
        <end position="793"/>
    </location>
</feature>
<dbReference type="Proteomes" id="UP000019484">
    <property type="component" value="Unassembled WGS sequence"/>
</dbReference>
<dbReference type="InterPro" id="IPR057688">
    <property type="entry name" value="DUF7928"/>
</dbReference>
<dbReference type="Gene3D" id="3.90.550.10">
    <property type="entry name" value="Spore Coat Polysaccharide Biosynthesis Protein SpsA, Chain A"/>
    <property type="match status" value="1"/>
</dbReference>
<keyword evidence="6" id="KW-1185">Reference proteome</keyword>
<evidence type="ECO:0000259" key="3">
    <source>
        <dbReference type="Pfam" id="PF13632"/>
    </source>
</evidence>
<feature type="compositionally biased region" description="Basic and acidic residues" evidence="1">
    <location>
        <begin position="69"/>
        <end position="79"/>
    </location>
</feature>
<feature type="compositionally biased region" description="Polar residues" evidence="1">
    <location>
        <begin position="15"/>
        <end position="26"/>
    </location>
</feature>
<proteinExistence type="predicted"/>
<feature type="transmembrane region" description="Helical" evidence="2">
    <location>
        <begin position="845"/>
        <end position="869"/>
    </location>
</feature>
<feature type="transmembrane region" description="Helical" evidence="2">
    <location>
        <begin position="805"/>
        <end position="825"/>
    </location>
</feature>
<dbReference type="SUPFAM" id="SSF53448">
    <property type="entry name" value="Nucleotide-diphospho-sugar transferases"/>
    <property type="match status" value="1"/>
</dbReference>
<feature type="domain" description="DUF7928" evidence="4">
    <location>
        <begin position="134"/>
        <end position="283"/>
    </location>
</feature>
<name>W9XNJ0_9EURO</name>
<dbReference type="Pfam" id="PF13632">
    <property type="entry name" value="Glyco_trans_2_3"/>
    <property type="match status" value="1"/>
</dbReference>
<accession>W9XNJ0</accession>
<feature type="transmembrane region" description="Helical" evidence="2">
    <location>
        <begin position="902"/>
        <end position="923"/>
    </location>
</feature>
<dbReference type="InterPro" id="IPR029044">
    <property type="entry name" value="Nucleotide-diphossugar_trans"/>
</dbReference>
<comment type="caution">
    <text evidence="5">The sequence shown here is derived from an EMBL/GenBank/DDBJ whole genome shotgun (WGS) entry which is preliminary data.</text>
</comment>
<keyword evidence="2" id="KW-1133">Transmembrane helix</keyword>
<dbReference type="OrthoDB" id="38531at2759"/>
<keyword evidence="2" id="KW-0472">Membrane</keyword>
<dbReference type="PANTHER" id="PTHR35408">
    <property type="entry name" value="CHROMOSOME 15, WHOLE GENOME SHOTGUN SEQUENCE"/>
    <property type="match status" value="1"/>
</dbReference>
<keyword evidence="2" id="KW-0812">Transmembrane</keyword>
<evidence type="ECO:0000256" key="2">
    <source>
        <dbReference type="SAM" id="Phobius"/>
    </source>
</evidence>
<dbReference type="RefSeq" id="XP_007728318.1">
    <property type="nucleotide sequence ID" value="XM_007730128.1"/>
</dbReference>
<sequence>MSPAPKEGHLLRGRQQPSITVGSRSQIPEPKLEPHSNPEARPLPGPESVPAVESESESESQPHSQPEPKPVRKPERKPEPVSPGQTIPRYFGSFDSSNAASEVAFGAHVSRQGSTNSRTSLVRSNRESEMDVFKSEVRLLYLRQVQLEKRWADDVAPEGVLLKSSRGNYICQPRDLPTRSGGFYQEMRKLNVKVAMTVRTPMIQMFLDTCKLKYMPYIHGQKIGIIDTINGLAPVHRHHYAVFVRDPGMLVVWDEEPTEIVNRATGLEKYLVDMSWARHLEDESGLQFDVLNTAIGEAPNSQEATPQVTNTTIADERGQSGDDPRPTMLWQPLVVGCTGILTIYCLSTGWRAIAVEIKYDHSWTRLALVIVTPLQLWLGWFFFMTVVSIVAQMFGPVRQVAHNSKFYSAVPSKRLKDNFPHVTIQCPVYKEGLEAVIKPTMASVRKAISTYELQGGTANIFINDDGMQLISDEDARKRVEFYEDNNIGWVARPKHAPKGDANGQNVFIRAGKFKKASNMNYCLNVSTRLEDKLVEVERRPSWNQADEERLYASCFKQVILEDQGRTWGAGNIRIGDYILLIDSDTRVPEDCLLDAVSEMATPEVAIIQFSSGVLNVTTSFFERAITFFTNLVYTSIRFAVASGDVAPFVGHNALLRWTAVQDIRYTDKDGVEKYWAENTVSEDFDMALRLQSLGYIIRYSTYCGDEFKEGVSLTVYDELERWEKYAYGCAELLFHPFYKWPVRGPFTPLFRRFITSRINWTGKLTIMSYVGTYFAIGSAWIVTLLNYFLIGWFNGHLDKDYEESFNLYFGLVVVFQGAATVSLAVLRYRTEDRSLLSSLAEGMTWMLVLTMFIGGLSLHLSGALIRYLLGIDMSWGATAKEATDTSFFREIPVIIKKFKYTFIYCILSIAMILTLAGIGPLGALVPHDWRINSFIALYPQLILVAMHFLCPLILNPGLMHFTF</sequence>
<evidence type="ECO:0000259" key="4">
    <source>
        <dbReference type="Pfam" id="PF25550"/>
    </source>
</evidence>
<dbReference type="GeneID" id="19164117"/>
<feature type="transmembrane region" description="Helical" evidence="2">
    <location>
        <begin position="366"/>
        <end position="394"/>
    </location>
</feature>
<dbReference type="eggNOG" id="ENOG502QTAT">
    <property type="taxonomic scope" value="Eukaryota"/>
</dbReference>
<reference evidence="5 6" key="1">
    <citation type="submission" date="2013-03" db="EMBL/GenBank/DDBJ databases">
        <title>The Genome Sequence of Capronia coronata CBS 617.96.</title>
        <authorList>
            <consortium name="The Broad Institute Genomics Platform"/>
            <person name="Cuomo C."/>
            <person name="de Hoog S."/>
            <person name="Gorbushina A."/>
            <person name="Walker B."/>
            <person name="Young S.K."/>
            <person name="Zeng Q."/>
            <person name="Gargeya S."/>
            <person name="Fitzgerald M."/>
            <person name="Haas B."/>
            <person name="Abouelleil A."/>
            <person name="Allen A.W."/>
            <person name="Alvarado L."/>
            <person name="Arachchi H.M."/>
            <person name="Berlin A.M."/>
            <person name="Chapman S.B."/>
            <person name="Gainer-Dewar J."/>
            <person name="Goldberg J."/>
            <person name="Griggs A."/>
            <person name="Gujja S."/>
            <person name="Hansen M."/>
            <person name="Howarth C."/>
            <person name="Imamovic A."/>
            <person name="Ireland A."/>
            <person name="Larimer J."/>
            <person name="McCowan C."/>
            <person name="Murphy C."/>
            <person name="Pearson M."/>
            <person name="Poon T.W."/>
            <person name="Priest M."/>
            <person name="Roberts A."/>
            <person name="Saif S."/>
            <person name="Shea T."/>
            <person name="Sisk P."/>
            <person name="Sykes S."/>
            <person name="Wortman J."/>
            <person name="Nusbaum C."/>
            <person name="Birren B."/>
        </authorList>
    </citation>
    <scope>NUCLEOTIDE SEQUENCE [LARGE SCALE GENOMIC DNA]</scope>
    <source>
        <strain evidence="5 6">CBS 617.96</strain>
    </source>
</reference>
<feature type="domain" description="Glycosyltransferase 2-like" evidence="3">
    <location>
        <begin position="577"/>
        <end position="788"/>
    </location>
</feature>
<feature type="compositionally biased region" description="Low complexity" evidence="1">
    <location>
        <begin position="48"/>
        <end position="64"/>
    </location>
</feature>
<dbReference type="PANTHER" id="PTHR35408:SF3">
    <property type="entry name" value="GLYCOSYLTRANSFERASE 2-LIKE DOMAIN-CONTAINING PROTEIN"/>
    <property type="match status" value="1"/>
</dbReference>
<feature type="transmembrane region" description="Helical" evidence="2">
    <location>
        <begin position="329"/>
        <end position="354"/>
    </location>
</feature>
<feature type="transmembrane region" description="Helical" evidence="2">
    <location>
        <begin position="935"/>
        <end position="954"/>
    </location>
</feature>
<dbReference type="EMBL" id="AMWN01000011">
    <property type="protein sequence ID" value="EXJ78870.1"/>
    <property type="molecule type" value="Genomic_DNA"/>
</dbReference>
<gene>
    <name evidence="5" type="ORF">A1O1_09272</name>
</gene>
<dbReference type="Pfam" id="PF25550">
    <property type="entry name" value="DUF7928"/>
    <property type="match status" value="1"/>
</dbReference>
<organism evidence="5 6">
    <name type="scientific">Capronia coronata CBS 617.96</name>
    <dbReference type="NCBI Taxonomy" id="1182541"/>
    <lineage>
        <taxon>Eukaryota</taxon>
        <taxon>Fungi</taxon>
        <taxon>Dikarya</taxon>
        <taxon>Ascomycota</taxon>
        <taxon>Pezizomycotina</taxon>
        <taxon>Eurotiomycetes</taxon>
        <taxon>Chaetothyriomycetidae</taxon>
        <taxon>Chaetothyriales</taxon>
        <taxon>Herpotrichiellaceae</taxon>
        <taxon>Capronia</taxon>
    </lineage>
</organism>
<dbReference type="InterPro" id="IPR001173">
    <property type="entry name" value="Glyco_trans_2-like"/>
</dbReference>
<dbReference type="HOGENOM" id="CLU_008220_0_0_1"/>